<dbReference type="KEGG" id="nasi:112398989"/>
<organism evidence="1 2">
    <name type="scientific">Neophocaena asiaeorientalis asiaeorientalis</name>
    <name type="common">Yangtze finless porpoise</name>
    <name type="synonym">Neophocaena phocaenoides subsp. asiaeorientalis</name>
    <dbReference type="NCBI Taxonomy" id="1706337"/>
    <lineage>
        <taxon>Eukaryota</taxon>
        <taxon>Metazoa</taxon>
        <taxon>Chordata</taxon>
        <taxon>Craniata</taxon>
        <taxon>Vertebrata</taxon>
        <taxon>Euteleostomi</taxon>
        <taxon>Mammalia</taxon>
        <taxon>Eutheria</taxon>
        <taxon>Laurasiatheria</taxon>
        <taxon>Artiodactyla</taxon>
        <taxon>Whippomorpha</taxon>
        <taxon>Cetacea</taxon>
        <taxon>Odontoceti</taxon>
        <taxon>Phocoenidae</taxon>
        <taxon>Neophocaena</taxon>
    </lineage>
</organism>
<proteinExistence type="predicted"/>
<dbReference type="GeneID" id="112398989"/>
<dbReference type="RefSeq" id="XP_024599702.1">
    <property type="nucleotide sequence ID" value="XM_024743934.1"/>
</dbReference>
<dbReference type="RefSeq" id="XP_024599701.1">
    <property type="nucleotide sequence ID" value="XM_024743933.1"/>
</dbReference>
<dbReference type="AlphaFoldDB" id="A0A341B9Z7"/>
<protein>
    <submittedName>
        <fullName evidence="2 3">Uncharacterized protein LOC112398989</fullName>
    </submittedName>
</protein>
<accession>A0A341B9Z7</accession>
<name>A0A341B9Z7_NEOAA</name>
<evidence type="ECO:0000313" key="1">
    <source>
        <dbReference type="Proteomes" id="UP000252040"/>
    </source>
</evidence>
<gene>
    <name evidence="2 3" type="primary">LOC112398989</name>
</gene>
<reference evidence="2 3" key="1">
    <citation type="submission" date="2025-04" db="UniProtKB">
        <authorList>
            <consortium name="RefSeq"/>
        </authorList>
    </citation>
    <scope>IDENTIFICATION</scope>
    <source>
        <tissue evidence="2 3">Meat</tissue>
    </source>
</reference>
<evidence type="ECO:0000313" key="2">
    <source>
        <dbReference type="RefSeq" id="XP_024599701.1"/>
    </source>
</evidence>
<dbReference type="Proteomes" id="UP000252040">
    <property type="component" value="Unplaced"/>
</dbReference>
<sequence>MRRQELSSGLSWVPMLTWTEQPQGALESHAWTPQDAELMAISHSDDGEAVPPWQAGPCEQAKLTGMKIKRLMLRNVPEMKGKVDEAGPHSLDRVERFQKPSPIVQLTSREQTEPRKESLWKSSCAVSSVESSIQEQDVIKDLEMESYLGLSGQSTPHFFNSGAVEEYSFGDWRPHPSLLWACHLPLSHGETHTMHWSFRGMTSGSETVQVKYIARLLLLGSCLHI</sequence>
<evidence type="ECO:0000313" key="3">
    <source>
        <dbReference type="RefSeq" id="XP_024599702.1"/>
    </source>
</evidence>
<keyword evidence="1" id="KW-1185">Reference proteome</keyword>